<protein>
    <submittedName>
        <fullName evidence="6">3-phenylpropionate/cinnamic acid dioxygenase subunit beta</fullName>
    </submittedName>
</protein>
<keyword evidence="7" id="KW-1185">Reference proteome</keyword>
<evidence type="ECO:0000256" key="1">
    <source>
        <dbReference type="ARBA" id="ARBA00005211"/>
    </source>
</evidence>
<evidence type="ECO:0000256" key="4">
    <source>
        <dbReference type="ARBA" id="ARBA00022964"/>
    </source>
</evidence>
<dbReference type="Pfam" id="PF00866">
    <property type="entry name" value="Ring_hydroxyl_B"/>
    <property type="match status" value="1"/>
</dbReference>
<evidence type="ECO:0000256" key="5">
    <source>
        <dbReference type="ARBA" id="ARBA00023002"/>
    </source>
</evidence>
<keyword evidence="4 6" id="KW-0223">Dioxygenase</keyword>
<dbReference type="PANTHER" id="PTHR41534">
    <property type="entry name" value="BLR3401 PROTEIN"/>
    <property type="match status" value="1"/>
</dbReference>
<comment type="caution">
    <text evidence="6">The sequence shown here is derived from an EMBL/GenBank/DDBJ whole genome shotgun (WGS) entry which is preliminary data.</text>
</comment>
<dbReference type="SUPFAM" id="SSF54427">
    <property type="entry name" value="NTF2-like"/>
    <property type="match status" value="1"/>
</dbReference>
<dbReference type="InterPro" id="IPR032710">
    <property type="entry name" value="NTF2-like_dom_sf"/>
</dbReference>
<reference evidence="7" key="1">
    <citation type="journal article" date="2019" name="Int. J. Syst. Evol. Microbiol.">
        <title>The Global Catalogue of Microorganisms (GCM) 10K type strain sequencing project: providing services to taxonomists for standard genome sequencing and annotation.</title>
        <authorList>
            <consortium name="The Broad Institute Genomics Platform"/>
            <consortium name="The Broad Institute Genome Sequencing Center for Infectious Disease"/>
            <person name="Wu L."/>
            <person name="Ma J."/>
        </authorList>
    </citation>
    <scope>NUCLEOTIDE SEQUENCE [LARGE SCALE GENOMIC DNA]</scope>
    <source>
        <strain evidence="7">JCM 19134</strain>
    </source>
</reference>
<proteinExistence type="inferred from homology"/>
<dbReference type="Proteomes" id="UP001409585">
    <property type="component" value="Unassembled WGS sequence"/>
</dbReference>
<dbReference type="InterPro" id="IPR000391">
    <property type="entry name" value="Rng_hydr_dOase-bsu"/>
</dbReference>
<evidence type="ECO:0000313" key="6">
    <source>
        <dbReference type="EMBL" id="GAA4952307.1"/>
    </source>
</evidence>
<dbReference type="RefSeq" id="WP_345425766.1">
    <property type="nucleotide sequence ID" value="NZ_AP031496.1"/>
</dbReference>
<keyword evidence="3" id="KW-0058">Aromatic hydrocarbons catabolism</keyword>
<dbReference type="PANTHER" id="PTHR41534:SF2">
    <property type="entry name" value="3-PHENYLPROPIONATE_CINNAMIC ACID DIOXYGENASE SUBUNIT BETA"/>
    <property type="match status" value="1"/>
</dbReference>
<evidence type="ECO:0000256" key="3">
    <source>
        <dbReference type="ARBA" id="ARBA00022797"/>
    </source>
</evidence>
<dbReference type="EMBL" id="BAABLX010000029">
    <property type="protein sequence ID" value="GAA4952307.1"/>
    <property type="molecule type" value="Genomic_DNA"/>
</dbReference>
<gene>
    <name evidence="6" type="ORF">GCM10025791_36210</name>
</gene>
<evidence type="ECO:0000313" key="7">
    <source>
        <dbReference type="Proteomes" id="UP001409585"/>
    </source>
</evidence>
<dbReference type="GO" id="GO:0051213">
    <property type="term" value="F:dioxygenase activity"/>
    <property type="evidence" value="ECO:0007669"/>
    <property type="project" value="UniProtKB-KW"/>
</dbReference>
<accession>A0AAV3U6Y8</accession>
<dbReference type="GO" id="GO:0019380">
    <property type="term" value="P:3-phenylpropionate catabolic process"/>
    <property type="evidence" value="ECO:0007669"/>
    <property type="project" value="TreeGrafter"/>
</dbReference>
<dbReference type="Gene3D" id="3.10.450.50">
    <property type="match status" value="1"/>
</dbReference>
<comment type="pathway">
    <text evidence="1">Aromatic compound metabolism.</text>
</comment>
<dbReference type="NCBIfam" id="NF007479">
    <property type="entry name" value="PRK10069.1"/>
    <property type="match status" value="1"/>
</dbReference>
<name>A0AAV3U6Y8_9ALTE</name>
<dbReference type="AlphaFoldDB" id="A0AAV3U6Y8"/>
<keyword evidence="5" id="KW-0560">Oxidoreductase</keyword>
<dbReference type="CDD" id="cd00667">
    <property type="entry name" value="ring_hydroxylating_dioxygenases_beta"/>
    <property type="match status" value="1"/>
</dbReference>
<comment type="similarity">
    <text evidence="2">Belongs to the bacterial ring-hydroxylating dioxygenase beta subunit family.</text>
</comment>
<sequence>MSETTFSVYQGLGEPVAIGAEVYNQILQHYYTEALLLDNMKLQEWGSMLAEDLVYTVPMRHTLDLASQSKTVIRTVMHMDDNYRSIMGRIMRLCGRSAWAENPPSRIRRFVSNVQVFNTDKSDEFSVINYAMVSRNRFDDDFFDLIPCERHDKLRKVDNGFKLFEREVIIDQALLGTPNLQIFL</sequence>
<organism evidence="6 7">
    <name type="scientific">Halioxenophilus aromaticivorans</name>
    <dbReference type="NCBI Taxonomy" id="1306992"/>
    <lineage>
        <taxon>Bacteria</taxon>
        <taxon>Pseudomonadati</taxon>
        <taxon>Pseudomonadota</taxon>
        <taxon>Gammaproteobacteria</taxon>
        <taxon>Alteromonadales</taxon>
        <taxon>Alteromonadaceae</taxon>
        <taxon>Halioxenophilus</taxon>
    </lineage>
</organism>
<evidence type="ECO:0000256" key="2">
    <source>
        <dbReference type="ARBA" id="ARBA00009570"/>
    </source>
</evidence>